<keyword evidence="4 6" id="KW-1133">Transmembrane helix</keyword>
<comment type="subcellular location">
    <subcellularLocation>
        <location evidence="1">Cell membrane</location>
        <topology evidence="1">Multi-pass membrane protein</topology>
    </subcellularLocation>
</comment>
<feature type="transmembrane region" description="Helical" evidence="6">
    <location>
        <begin position="243"/>
        <end position="265"/>
    </location>
</feature>
<evidence type="ECO:0000256" key="3">
    <source>
        <dbReference type="ARBA" id="ARBA00022692"/>
    </source>
</evidence>
<feature type="transmembrane region" description="Helical" evidence="6">
    <location>
        <begin position="339"/>
        <end position="359"/>
    </location>
</feature>
<reference evidence="8" key="1">
    <citation type="submission" date="2022-09" db="EMBL/GenBank/DDBJ databases">
        <title>Rhodovastum sp. nov. RN2-1 isolated from soil in Seongnam, South Korea.</title>
        <authorList>
            <person name="Le N.T."/>
        </authorList>
    </citation>
    <scope>NUCLEOTIDE SEQUENCE</scope>
    <source>
        <strain evidence="8">RN2-1</strain>
    </source>
</reference>
<organism evidence="8 9">
    <name type="scientific">Limobrevibacterium gyesilva</name>
    <dbReference type="NCBI Taxonomy" id="2991712"/>
    <lineage>
        <taxon>Bacteria</taxon>
        <taxon>Pseudomonadati</taxon>
        <taxon>Pseudomonadota</taxon>
        <taxon>Alphaproteobacteria</taxon>
        <taxon>Acetobacterales</taxon>
        <taxon>Acetobacteraceae</taxon>
        <taxon>Limobrevibacterium</taxon>
    </lineage>
</organism>
<feature type="transmembrane region" description="Helical" evidence="6">
    <location>
        <begin position="277"/>
        <end position="295"/>
    </location>
</feature>
<dbReference type="Gene3D" id="1.20.1250.20">
    <property type="entry name" value="MFS general substrate transporter like domains"/>
    <property type="match status" value="1"/>
</dbReference>
<dbReference type="GO" id="GO:0022857">
    <property type="term" value="F:transmembrane transporter activity"/>
    <property type="evidence" value="ECO:0007669"/>
    <property type="project" value="InterPro"/>
</dbReference>
<comment type="caution">
    <text evidence="8">The sequence shown here is derived from an EMBL/GenBank/DDBJ whole genome shotgun (WGS) entry which is preliminary data.</text>
</comment>
<dbReference type="InterPro" id="IPR020846">
    <property type="entry name" value="MFS_dom"/>
</dbReference>
<feature type="transmembrane region" description="Helical" evidence="6">
    <location>
        <begin position="301"/>
        <end position="319"/>
    </location>
</feature>
<keyword evidence="9" id="KW-1185">Reference proteome</keyword>
<name>A0AA41YRI3_9PROT</name>
<feature type="transmembrane region" description="Helical" evidence="6">
    <location>
        <begin position="163"/>
        <end position="183"/>
    </location>
</feature>
<dbReference type="GO" id="GO:0005886">
    <property type="term" value="C:plasma membrane"/>
    <property type="evidence" value="ECO:0007669"/>
    <property type="project" value="UniProtKB-SubCell"/>
</dbReference>
<evidence type="ECO:0000256" key="6">
    <source>
        <dbReference type="SAM" id="Phobius"/>
    </source>
</evidence>
<dbReference type="Pfam" id="PF07690">
    <property type="entry name" value="MFS_1"/>
    <property type="match status" value="1"/>
</dbReference>
<feature type="domain" description="Major facilitator superfamily (MFS) profile" evidence="7">
    <location>
        <begin position="11"/>
        <end position="390"/>
    </location>
</feature>
<keyword evidence="5 6" id="KW-0472">Membrane</keyword>
<reference evidence="8" key="2">
    <citation type="submission" date="2022-10" db="EMBL/GenBank/DDBJ databases">
        <authorList>
            <person name="Trinh H.N."/>
        </authorList>
    </citation>
    <scope>NUCLEOTIDE SEQUENCE</scope>
    <source>
        <strain evidence="8">RN2-1</strain>
    </source>
</reference>
<evidence type="ECO:0000256" key="2">
    <source>
        <dbReference type="ARBA" id="ARBA00022475"/>
    </source>
</evidence>
<dbReference type="PROSITE" id="PS50850">
    <property type="entry name" value="MFS"/>
    <property type="match status" value="1"/>
</dbReference>
<feature type="transmembrane region" description="Helical" evidence="6">
    <location>
        <begin position="365"/>
        <end position="385"/>
    </location>
</feature>
<evidence type="ECO:0000256" key="5">
    <source>
        <dbReference type="ARBA" id="ARBA00023136"/>
    </source>
</evidence>
<keyword evidence="3 6" id="KW-0812">Transmembrane</keyword>
<evidence type="ECO:0000259" key="7">
    <source>
        <dbReference type="PROSITE" id="PS50850"/>
    </source>
</evidence>
<dbReference type="EMBL" id="JAPDNT010000027">
    <property type="protein sequence ID" value="MCW3476983.1"/>
    <property type="molecule type" value="Genomic_DNA"/>
</dbReference>
<dbReference type="InterPro" id="IPR036259">
    <property type="entry name" value="MFS_trans_sf"/>
</dbReference>
<feature type="transmembrane region" description="Helical" evidence="6">
    <location>
        <begin position="104"/>
        <end position="123"/>
    </location>
</feature>
<evidence type="ECO:0000313" key="8">
    <source>
        <dbReference type="EMBL" id="MCW3476983.1"/>
    </source>
</evidence>
<dbReference type="InterPro" id="IPR011701">
    <property type="entry name" value="MFS"/>
</dbReference>
<dbReference type="AlphaFoldDB" id="A0AA41YRI3"/>
<feature type="transmembrane region" description="Helical" evidence="6">
    <location>
        <begin position="135"/>
        <end position="157"/>
    </location>
</feature>
<dbReference type="Proteomes" id="UP001165679">
    <property type="component" value="Unassembled WGS sequence"/>
</dbReference>
<dbReference type="CDD" id="cd17324">
    <property type="entry name" value="MFS_NepI_like"/>
    <property type="match status" value="1"/>
</dbReference>
<keyword evidence="2" id="KW-1003">Cell membrane</keyword>
<sequence>MTDTLSRVALPLGLLAAAAFLSSAGARVIDPLLHVIATDFATTVPAVSIVVAAYTLPYGLCQIFLGPLGDRAGKLRVILAALLAYALATGACALAGSLPALTALRVAAGAASAGLIPVGMAYIGDAVPYRDRQVMLGRFLNGVVLAQVMAGPLGGVFGQYLGWRGVFVLLAAGALLVAAALALRIGRLPDRRSGAAGFHLGNYLALTRHRFARRLLLCALLDGMVLVGCFPFLAPYMHEAFDLPYAVVGLVLSCFGIGALAYTRLVKRLVPLLGEPGLVVAGGVVTSGAIVAGMLSPWWQVFIPVQMLMGLGFFLLHGVMQARATEMLPNARATAVSSFAFMLFMGQSAGALAMGALIARFGYRGAFFIDAACILALGFLLRGLMRRRSE</sequence>
<protein>
    <submittedName>
        <fullName evidence="8">MFS transporter</fullName>
    </submittedName>
</protein>
<proteinExistence type="predicted"/>
<feature type="transmembrane region" description="Helical" evidence="6">
    <location>
        <begin position="215"/>
        <end position="237"/>
    </location>
</feature>
<dbReference type="PANTHER" id="PTHR43124:SF3">
    <property type="entry name" value="CHLORAMPHENICOL EFFLUX PUMP RV0191"/>
    <property type="match status" value="1"/>
</dbReference>
<gene>
    <name evidence="8" type="ORF">OL599_20660</name>
</gene>
<evidence type="ECO:0000313" key="9">
    <source>
        <dbReference type="Proteomes" id="UP001165679"/>
    </source>
</evidence>
<dbReference type="SUPFAM" id="SSF103473">
    <property type="entry name" value="MFS general substrate transporter"/>
    <property type="match status" value="1"/>
</dbReference>
<dbReference type="PANTHER" id="PTHR43124">
    <property type="entry name" value="PURINE EFFLUX PUMP PBUE"/>
    <property type="match status" value="1"/>
</dbReference>
<dbReference type="RefSeq" id="WP_264715841.1">
    <property type="nucleotide sequence ID" value="NZ_JAPDNT010000027.1"/>
</dbReference>
<evidence type="ECO:0000256" key="1">
    <source>
        <dbReference type="ARBA" id="ARBA00004651"/>
    </source>
</evidence>
<feature type="transmembrane region" description="Helical" evidence="6">
    <location>
        <begin position="77"/>
        <end position="98"/>
    </location>
</feature>
<feature type="transmembrane region" description="Helical" evidence="6">
    <location>
        <begin position="42"/>
        <end position="65"/>
    </location>
</feature>
<dbReference type="InterPro" id="IPR050189">
    <property type="entry name" value="MFS_Efflux_Transporters"/>
</dbReference>
<evidence type="ECO:0000256" key="4">
    <source>
        <dbReference type="ARBA" id="ARBA00022989"/>
    </source>
</evidence>
<accession>A0AA41YRI3</accession>